<name>A0A3R7WLI8_APHAT</name>
<organism evidence="2 3">
    <name type="scientific">Aphanomyces astaci</name>
    <name type="common">Crayfish plague agent</name>
    <dbReference type="NCBI Taxonomy" id="112090"/>
    <lineage>
        <taxon>Eukaryota</taxon>
        <taxon>Sar</taxon>
        <taxon>Stramenopiles</taxon>
        <taxon>Oomycota</taxon>
        <taxon>Saprolegniomycetes</taxon>
        <taxon>Saprolegniales</taxon>
        <taxon>Verrucalvaceae</taxon>
        <taxon>Aphanomyces</taxon>
    </lineage>
</organism>
<dbReference type="VEuPathDB" id="FungiDB:H257_14702"/>
<gene>
    <name evidence="2" type="ORF">B5M09_008457</name>
</gene>
<evidence type="ECO:0000256" key="1">
    <source>
        <dbReference type="SAM" id="MobiDB-lite"/>
    </source>
</evidence>
<dbReference type="EMBL" id="MZMZ02001600">
    <property type="protein sequence ID" value="RQM28873.1"/>
    <property type="molecule type" value="Genomic_DNA"/>
</dbReference>
<evidence type="ECO:0000313" key="3">
    <source>
        <dbReference type="Proteomes" id="UP000284702"/>
    </source>
</evidence>
<keyword evidence="3" id="KW-1185">Reference proteome</keyword>
<feature type="region of interest" description="Disordered" evidence="1">
    <location>
        <begin position="237"/>
        <end position="259"/>
    </location>
</feature>
<sequence length="533" mass="59957">MNPLHAYDYRRMFIACYPMRSRTSGKDRTILRFLLENPSKMQLSASAMGKSGIHTALLVRTSLVISKLDILPRPRMHVMALAEAQQDEFDGWVPETPEDYTVGEYLQCSAGQDAAHQRRLALANKIVALAEAQQDEFDRWVPETPEDYTVGEYLQWYTAQPGLSMKSKAHQEASVAAFRAERKMKASVQGLDSDEDEGKTIDEKEEEKGGSRSASDDEDTESEVELLVTSVVDSSSSKQLSRLKRPSPPTISTVAQSHKRMKHQAKLASSLRIDEEGVKRLEHIRHSLSEAVKKAYIAARDRKPWEQWVEDFVSFVHASSNDPKHKQEKAKNEWVRLVSELHKFAGTSVFHFLFHNVHPYWAEITQEPYSLASMQTSLGEEETVRYIETHGTSRWPDIVAFSGGMRLPRFQAYTFDPALPAAMHETWAWDFFSAQMRLKKAPGWVGPMYDEANSSLVATRGSPFPFVQFPAGIYEQPVWVAKQNSTAPNLQGEFAAVLGQAKAVRLSTGLPVDNTDVLGGQPVDVRGVTLKNR</sequence>
<feature type="compositionally biased region" description="Basic and acidic residues" evidence="1">
    <location>
        <begin position="198"/>
        <end position="210"/>
    </location>
</feature>
<dbReference type="AlphaFoldDB" id="A0A3R7WLI8"/>
<comment type="caution">
    <text evidence="2">The sequence shown here is derived from an EMBL/GenBank/DDBJ whole genome shotgun (WGS) entry which is preliminary data.</text>
</comment>
<evidence type="ECO:0000313" key="2">
    <source>
        <dbReference type="EMBL" id="RQM28873.1"/>
    </source>
</evidence>
<proteinExistence type="predicted"/>
<feature type="region of interest" description="Disordered" evidence="1">
    <location>
        <begin position="186"/>
        <end position="224"/>
    </location>
</feature>
<dbReference type="Proteomes" id="UP000284702">
    <property type="component" value="Unassembled WGS sequence"/>
</dbReference>
<protein>
    <submittedName>
        <fullName evidence="2">Uncharacterized protein</fullName>
    </submittedName>
</protein>
<reference evidence="2" key="1">
    <citation type="submission" date="2018-07" db="EMBL/GenBank/DDBJ databases">
        <title>Annotation of Aphanomyces astaci genome assembly.</title>
        <authorList>
            <person name="Studholme D.J."/>
        </authorList>
    </citation>
    <scope>NUCLEOTIDE SEQUENCE [LARGE SCALE GENOMIC DNA]</scope>
    <source>
        <strain evidence="2">Pc</strain>
    </source>
</reference>
<accession>A0A3R7WLI8</accession>